<proteinExistence type="predicted"/>
<dbReference type="Proteomes" id="UP001165960">
    <property type="component" value="Unassembled WGS sequence"/>
</dbReference>
<name>A0ACC2T3X7_9FUNG</name>
<evidence type="ECO:0000313" key="1">
    <source>
        <dbReference type="EMBL" id="KAJ9069368.1"/>
    </source>
</evidence>
<gene>
    <name evidence="1" type="ORF">DSO57_1019201</name>
</gene>
<comment type="caution">
    <text evidence="1">The sequence shown here is derived from an EMBL/GenBank/DDBJ whole genome shotgun (WGS) entry which is preliminary data.</text>
</comment>
<accession>A0ACC2T3X7</accession>
<reference evidence="1" key="1">
    <citation type="submission" date="2022-04" db="EMBL/GenBank/DDBJ databases">
        <title>Genome of the entomopathogenic fungus Entomophthora muscae.</title>
        <authorList>
            <person name="Elya C."/>
            <person name="Lovett B.R."/>
            <person name="Lee E."/>
            <person name="Macias A.M."/>
            <person name="Hajek A.E."/>
            <person name="De Bivort B.L."/>
            <person name="Kasson M.T."/>
            <person name="De Fine Licht H.H."/>
            <person name="Stajich J.E."/>
        </authorList>
    </citation>
    <scope>NUCLEOTIDE SEQUENCE</scope>
    <source>
        <strain evidence="1">Berkeley</strain>
    </source>
</reference>
<dbReference type="EMBL" id="QTSX02003636">
    <property type="protein sequence ID" value="KAJ9069368.1"/>
    <property type="molecule type" value="Genomic_DNA"/>
</dbReference>
<keyword evidence="2" id="KW-1185">Reference proteome</keyword>
<protein>
    <submittedName>
        <fullName evidence="1">Uncharacterized protein</fullName>
    </submittedName>
</protein>
<sequence>MARGFFQENYFTSRMKLVVAGNKPLDELTEMVVPLFGRLPKSERVPQQDLNGPYSRGDFKVVPSQLN</sequence>
<organism evidence="1 2">
    <name type="scientific">Entomophthora muscae</name>
    <dbReference type="NCBI Taxonomy" id="34485"/>
    <lineage>
        <taxon>Eukaryota</taxon>
        <taxon>Fungi</taxon>
        <taxon>Fungi incertae sedis</taxon>
        <taxon>Zoopagomycota</taxon>
        <taxon>Entomophthoromycotina</taxon>
        <taxon>Entomophthoromycetes</taxon>
        <taxon>Entomophthorales</taxon>
        <taxon>Entomophthoraceae</taxon>
        <taxon>Entomophthora</taxon>
    </lineage>
</organism>
<evidence type="ECO:0000313" key="2">
    <source>
        <dbReference type="Proteomes" id="UP001165960"/>
    </source>
</evidence>